<dbReference type="AlphaFoldDB" id="A0A0C3DPH9"/>
<dbReference type="InParanoid" id="A0A0C3DPH9"/>
<reference evidence="3" key="2">
    <citation type="submission" date="2015-01" db="EMBL/GenBank/DDBJ databases">
        <title>Evolutionary Origins and Diversification of the Mycorrhizal Mutualists.</title>
        <authorList>
            <consortium name="DOE Joint Genome Institute"/>
            <consortium name="Mycorrhizal Genomics Consortium"/>
            <person name="Kohler A."/>
            <person name="Kuo A."/>
            <person name="Nagy L.G."/>
            <person name="Floudas D."/>
            <person name="Copeland A."/>
            <person name="Barry K.W."/>
            <person name="Cichocki N."/>
            <person name="Veneault-Fourrey C."/>
            <person name="LaButti K."/>
            <person name="Lindquist E.A."/>
            <person name="Lipzen A."/>
            <person name="Lundell T."/>
            <person name="Morin E."/>
            <person name="Murat C."/>
            <person name="Riley R."/>
            <person name="Ohm R."/>
            <person name="Sun H."/>
            <person name="Tunlid A."/>
            <person name="Henrissat B."/>
            <person name="Grigoriev I.V."/>
            <person name="Hibbett D.S."/>
            <person name="Martin F."/>
        </authorList>
    </citation>
    <scope>NUCLEOTIDE SEQUENCE [LARGE SCALE GENOMIC DNA]</scope>
    <source>
        <strain evidence="3">Foug A</strain>
    </source>
</reference>
<dbReference type="HOGENOM" id="CLU_1541016_0_0_1"/>
<accession>A0A0C3DPH9</accession>
<keyword evidence="3" id="KW-1185">Reference proteome</keyword>
<evidence type="ECO:0000313" key="2">
    <source>
        <dbReference type="EMBL" id="KIM58089.1"/>
    </source>
</evidence>
<dbReference type="Proteomes" id="UP000053989">
    <property type="component" value="Unassembled WGS sequence"/>
</dbReference>
<protein>
    <submittedName>
        <fullName evidence="2">Uncharacterized protein</fullName>
    </submittedName>
</protein>
<sequence>MTDLATAINIGAEMVKINMLAMHKLEEPGLLALERASKKKAVKKGRALVGYVTQAFKNGQLMSSFQQVKSANKAMAQDVRNDMDIDLQVINNATNNDSQVVLYVRYVNDDPNGEMQVNKSEDMAEMEKRKRTQERKKGKGKKAIKPKVVLKANIKITFNSEVQLMFKNLHGLTM</sequence>
<organism evidence="2 3">
    <name type="scientific">Scleroderma citrinum Foug A</name>
    <dbReference type="NCBI Taxonomy" id="1036808"/>
    <lineage>
        <taxon>Eukaryota</taxon>
        <taxon>Fungi</taxon>
        <taxon>Dikarya</taxon>
        <taxon>Basidiomycota</taxon>
        <taxon>Agaricomycotina</taxon>
        <taxon>Agaricomycetes</taxon>
        <taxon>Agaricomycetidae</taxon>
        <taxon>Boletales</taxon>
        <taxon>Sclerodermatineae</taxon>
        <taxon>Sclerodermataceae</taxon>
        <taxon>Scleroderma</taxon>
    </lineage>
</organism>
<evidence type="ECO:0000313" key="3">
    <source>
        <dbReference type="Proteomes" id="UP000053989"/>
    </source>
</evidence>
<dbReference type="EMBL" id="KN822091">
    <property type="protein sequence ID" value="KIM58089.1"/>
    <property type="molecule type" value="Genomic_DNA"/>
</dbReference>
<gene>
    <name evidence="2" type="ORF">SCLCIDRAFT_10317</name>
</gene>
<feature type="compositionally biased region" description="Basic residues" evidence="1">
    <location>
        <begin position="129"/>
        <end position="143"/>
    </location>
</feature>
<feature type="region of interest" description="Disordered" evidence="1">
    <location>
        <begin position="121"/>
        <end position="143"/>
    </location>
</feature>
<evidence type="ECO:0000256" key="1">
    <source>
        <dbReference type="SAM" id="MobiDB-lite"/>
    </source>
</evidence>
<reference evidence="2 3" key="1">
    <citation type="submission" date="2014-04" db="EMBL/GenBank/DDBJ databases">
        <authorList>
            <consortium name="DOE Joint Genome Institute"/>
            <person name="Kuo A."/>
            <person name="Kohler A."/>
            <person name="Nagy L.G."/>
            <person name="Floudas D."/>
            <person name="Copeland A."/>
            <person name="Barry K.W."/>
            <person name="Cichocki N."/>
            <person name="Veneault-Fourrey C."/>
            <person name="LaButti K."/>
            <person name="Lindquist E.A."/>
            <person name="Lipzen A."/>
            <person name="Lundell T."/>
            <person name="Morin E."/>
            <person name="Murat C."/>
            <person name="Sun H."/>
            <person name="Tunlid A."/>
            <person name="Henrissat B."/>
            <person name="Grigoriev I.V."/>
            <person name="Hibbett D.S."/>
            <person name="Martin F."/>
            <person name="Nordberg H.P."/>
            <person name="Cantor M.N."/>
            <person name="Hua S.X."/>
        </authorList>
    </citation>
    <scope>NUCLEOTIDE SEQUENCE [LARGE SCALE GENOMIC DNA]</scope>
    <source>
        <strain evidence="2 3">Foug A</strain>
    </source>
</reference>
<proteinExistence type="predicted"/>
<name>A0A0C3DPH9_9AGAM</name>